<sequence>MCYLCFSVLRQHKDAIWDETLVVAAIQTDTSPPAVLEAHTGDLNMEVRVRRKAQTSKHEAREKNRERVRARSRPSSDQQYLVVSQWSFTTRVRSVLRSLVTRLRQSVFILLAA</sequence>
<accession>A0AA88SPS7</accession>
<feature type="compositionally biased region" description="Basic and acidic residues" evidence="1">
    <location>
        <begin position="56"/>
        <end position="69"/>
    </location>
</feature>
<dbReference type="Proteomes" id="UP001187315">
    <property type="component" value="Unassembled WGS sequence"/>
</dbReference>
<gene>
    <name evidence="2" type="ORF">Q7C36_012072</name>
</gene>
<proteinExistence type="predicted"/>
<feature type="region of interest" description="Disordered" evidence="1">
    <location>
        <begin position="50"/>
        <end position="75"/>
    </location>
</feature>
<evidence type="ECO:0000256" key="1">
    <source>
        <dbReference type="SAM" id="MobiDB-lite"/>
    </source>
</evidence>
<comment type="caution">
    <text evidence="2">The sequence shown here is derived from an EMBL/GenBank/DDBJ whole genome shotgun (WGS) entry which is preliminary data.</text>
</comment>
<protein>
    <submittedName>
        <fullName evidence="2">Uncharacterized protein</fullName>
    </submittedName>
</protein>
<reference evidence="2" key="1">
    <citation type="submission" date="2023-08" db="EMBL/GenBank/DDBJ databases">
        <title>Pelteobagrus vachellii genome.</title>
        <authorList>
            <person name="Liu H."/>
        </authorList>
    </citation>
    <scope>NUCLEOTIDE SEQUENCE</scope>
    <source>
        <strain evidence="2">PRFRI_2022a</strain>
        <tissue evidence="2">Muscle</tissue>
    </source>
</reference>
<dbReference type="AlphaFoldDB" id="A0AA88SPS7"/>
<dbReference type="EMBL" id="JAVHJS010000011">
    <property type="protein sequence ID" value="KAK2843857.1"/>
    <property type="molecule type" value="Genomic_DNA"/>
</dbReference>
<name>A0AA88SPS7_TACVA</name>
<evidence type="ECO:0000313" key="2">
    <source>
        <dbReference type="EMBL" id="KAK2843857.1"/>
    </source>
</evidence>
<organism evidence="2 3">
    <name type="scientific">Tachysurus vachellii</name>
    <name type="common">Darkbarbel catfish</name>
    <name type="synonym">Pelteobagrus vachellii</name>
    <dbReference type="NCBI Taxonomy" id="175792"/>
    <lineage>
        <taxon>Eukaryota</taxon>
        <taxon>Metazoa</taxon>
        <taxon>Chordata</taxon>
        <taxon>Craniata</taxon>
        <taxon>Vertebrata</taxon>
        <taxon>Euteleostomi</taxon>
        <taxon>Actinopterygii</taxon>
        <taxon>Neopterygii</taxon>
        <taxon>Teleostei</taxon>
        <taxon>Ostariophysi</taxon>
        <taxon>Siluriformes</taxon>
        <taxon>Bagridae</taxon>
        <taxon>Tachysurus</taxon>
    </lineage>
</organism>
<evidence type="ECO:0000313" key="3">
    <source>
        <dbReference type="Proteomes" id="UP001187315"/>
    </source>
</evidence>
<keyword evidence="3" id="KW-1185">Reference proteome</keyword>